<protein>
    <submittedName>
        <fullName evidence="1">Uncharacterized protein</fullName>
    </submittedName>
</protein>
<comment type="caution">
    <text evidence="1">The sequence shown here is derived from an EMBL/GenBank/DDBJ whole genome shotgun (WGS) entry which is preliminary data.</text>
</comment>
<reference evidence="1" key="1">
    <citation type="submission" date="2022-10" db="EMBL/GenBank/DDBJ databases">
        <title>Complete Genome of Trichothecium roseum strain YXFP-22015, a Plant Pathogen Isolated from Citrus.</title>
        <authorList>
            <person name="Wang Y."/>
            <person name="Zhu L."/>
        </authorList>
    </citation>
    <scope>NUCLEOTIDE SEQUENCE</scope>
    <source>
        <strain evidence="1">YXFP-22015</strain>
    </source>
</reference>
<dbReference type="Proteomes" id="UP001163324">
    <property type="component" value="Chromosome 2"/>
</dbReference>
<organism evidence="1 2">
    <name type="scientific">Trichothecium roseum</name>
    <dbReference type="NCBI Taxonomy" id="47278"/>
    <lineage>
        <taxon>Eukaryota</taxon>
        <taxon>Fungi</taxon>
        <taxon>Dikarya</taxon>
        <taxon>Ascomycota</taxon>
        <taxon>Pezizomycotina</taxon>
        <taxon>Sordariomycetes</taxon>
        <taxon>Hypocreomycetidae</taxon>
        <taxon>Hypocreales</taxon>
        <taxon>Hypocreales incertae sedis</taxon>
        <taxon>Trichothecium</taxon>
    </lineage>
</organism>
<evidence type="ECO:0000313" key="2">
    <source>
        <dbReference type="Proteomes" id="UP001163324"/>
    </source>
</evidence>
<sequence>MSGRLRDQDEAGVFAIPDFHQTSKWIEQLPLVASTPGSFFTHHSKDVIEDASPTLLRPEKAESDDRSFFKIPGSIDVDLRGGPEENQDVSDDAPTVGPTLTDVDDGSDIWTRHDVPTKTVAAHRTWEGFMDGHSMDANPRLLTEAGSEVYDSLLNWEIDPMGLNNAKVPVVEMKVYFSSLLALALGRESVLFLYNEDRTSFQSALPEMRVPGYSVDVLKGLEEFGLSNGLTFLQLRRFVQSTYTKHTSRCGVALASSLDETLRAVQEYVVTYSQHPRSLLQLQSTITGISSVLNPFKALISRLPRSFSDEQLITVVFERAFAAESGEVWLRSLMQIILQRISKPWIELLEEWIGTRREQGMPFSKTSLNESKGFVKVEAEMYLDHFGQEVQDVDFRLDWERVPDFMPAEVVQTIFESGRNLRFIRESHPKHALARPDLIISAQPPAAEWLYAWGDVLKLEDRVVDYRKRLLEVVRQGSKMEPGESHGFPNLVASNPEPQLSFFGHDIQSIENRILASMVQLDTKPMAKAREDTLSMPIRERLSGIRQPVVAESDTTPHWSLLPVLSFGSIVSTQAQIVNEETLRLLFQGHDLRNHLRLQRDYHLMGDGMFCNRLSHALFDPDLETAERHAGVARQGGVMGLRLGSRDTWPPASSELRLALMGVLNESYHARHAPKNGKTHSIAKDTSNLPGDLSFGVRDLSDEEIEKCMNPDSLEALDFLRLSYDTPDELRFIMTPVIMSQYDRVFKLLMRVMRTDYVVGQLWRDVHSRVATIEYDDVFYRFVREANHFVSSIAAYFIDTGITLPWNAFEQKLDDLEASLQRADGEPLGKLDSPEQLRELHASVLQAIMHSMFLRKRQEPVLKLLEDIFGLVLQYAKQARLYRLHRTQGHITTTNIYAKFKKRVQVFITVCKSLTEKTRSTRKAEDEALRQDGIGDESSVSQLLMKLDMFDYYPRH</sequence>
<name>A0ACC0V8C5_9HYPO</name>
<evidence type="ECO:0000313" key="1">
    <source>
        <dbReference type="EMBL" id="KAI9902650.1"/>
    </source>
</evidence>
<dbReference type="EMBL" id="CM047941">
    <property type="protein sequence ID" value="KAI9902650.1"/>
    <property type="molecule type" value="Genomic_DNA"/>
</dbReference>
<accession>A0ACC0V8C5</accession>
<proteinExistence type="predicted"/>
<gene>
    <name evidence="1" type="ORF">N3K66_002002</name>
</gene>
<keyword evidence="2" id="KW-1185">Reference proteome</keyword>